<comment type="caution">
    <text evidence="1">The sequence shown here is derived from an EMBL/GenBank/DDBJ whole genome shotgun (WGS) entry which is preliminary data.</text>
</comment>
<protein>
    <submittedName>
        <fullName evidence="1">Uncharacterized protein</fullName>
    </submittedName>
</protein>
<proteinExistence type="predicted"/>
<accession>A0A366KPD8</accession>
<dbReference type="Proteomes" id="UP000252081">
    <property type="component" value="Unassembled WGS sequence"/>
</dbReference>
<evidence type="ECO:0000313" key="2">
    <source>
        <dbReference type="Proteomes" id="UP000252081"/>
    </source>
</evidence>
<name>A0A366KPD8_9SPHI</name>
<keyword evidence="2" id="KW-1185">Reference proteome</keyword>
<gene>
    <name evidence="1" type="ORF">DRW42_21240</name>
</gene>
<dbReference type="AlphaFoldDB" id="A0A366KPD8"/>
<dbReference type="EMBL" id="QNQU01000021">
    <property type="protein sequence ID" value="RBQ03536.1"/>
    <property type="molecule type" value="Genomic_DNA"/>
</dbReference>
<evidence type="ECO:0000313" key="1">
    <source>
        <dbReference type="EMBL" id="RBQ03536.1"/>
    </source>
</evidence>
<sequence>MSICIAHTFPPSQAIARYPRSALFRPNKFFGFHWPSQTTGFQRKIFSRRFLVLFDVKKKELFGGGEPRRECTLRQKNQLYIEGKTLDLS</sequence>
<organism evidence="1 2">
    <name type="scientific">Pedobacter miscanthi</name>
    <dbReference type="NCBI Taxonomy" id="2259170"/>
    <lineage>
        <taxon>Bacteria</taxon>
        <taxon>Pseudomonadati</taxon>
        <taxon>Bacteroidota</taxon>
        <taxon>Sphingobacteriia</taxon>
        <taxon>Sphingobacteriales</taxon>
        <taxon>Sphingobacteriaceae</taxon>
        <taxon>Pedobacter</taxon>
    </lineage>
</organism>
<reference evidence="1 2" key="1">
    <citation type="submission" date="2018-07" db="EMBL/GenBank/DDBJ databases">
        <title>A draft genome of a endophytic bacteria, a new species of Pedobacter.</title>
        <authorList>
            <person name="Zhang Z.D."/>
            <person name="Chen Z.J."/>
        </authorList>
    </citation>
    <scope>NUCLEOTIDE SEQUENCE [LARGE SCALE GENOMIC DNA]</scope>
    <source>
        <strain evidence="1 2">RS10</strain>
    </source>
</reference>